<organism evidence="2 3">
    <name type="scientific">Aerosticca soli</name>
    <dbReference type="NCBI Taxonomy" id="2010829"/>
    <lineage>
        <taxon>Bacteria</taxon>
        <taxon>Pseudomonadati</taxon>
        <taxon>Pseudomonadota</taxon>
        <taxon>Gammaproteobacteria</taxon>
        <taxon>Lysobacterales</taxon>
        <taxon>Rhodanobacteraceae</taxon>
        <taxon>Aerosticca</taxon>
    </lineage>
</organism>
<dbReference type="GO" id="GO:0016798">
    <property type="term" value="F:hydrolase activity, acting on glycosyl bonds"/>
    <property type="evidence" value="ECO:0007669"/>
    <property type="project" value="UniProtKB-KW"/>
</dbReference>
<keyword evidence="2" id="KW-0326">Glycosidase</keyword>
<dbReference type="InterPro" id="IPR008928">
    <property type="entry name" value="6-hairpin_glycosidase_sf"/>
</dbReference>
<accession>A0A2Z6E6W2</accession>
<reference evidence="3" key="2">
    <citation type="submission" date="2018-06" db="EMBL/GenBank/DDBJ databases">
        <title>Genome sequence of Rhodanobacteraceae bacterium strain Dysh456.</title>
        <authorList>
            <person name="Fukui M."/>
        </authorList>
    </citation>
    <scope>NUCLEOTIDE SEQUENCE [LARGE SCALE GENOMIC DNA]</scope>
    <source>
        <strain evidence="3">Dysh456</strain>
    </source>
</reference>
<keyword evidence="2" id="KW-0378">Hydrolase</keyword>
<dbReference type="SUPFAM" id="SSF48208">
    <property type="entry name" value="Six-hairpin glycosidases"/>
    <property type="match status" value="1"/>
</dbReference>
<proteinExistence type="predicted"/>
<dbReference type="Gene3D" id="1.50.10.10">
    <property type="match status" value="1"/>
</dbReference>
<name>A0A2Z6E6W2_9GAMM</name>
<dbReference type="Proteomes" id="UP000270530">
    <property type="component" value="Chromosome"/>
</dbReference>
<dbReference type="AlphaFoldDB" id="A0A2Z6E6W2"/>
<feature type="chain" id="PRO_5016455540" evidence="1">
    <location>
        <begin position="20"/>
        <end position="732"/>
    </location>
</feature>
<evidence type="ECO:0000256" key="1">
    <source>
        <dbReference type="SAM" id="SignalP"/>
    </source>
</evidence>
<dbReference type="EMBL" id="AP018560">
    <property type="protein sequence ID" value="BBD80441.1"/>
    <property type="molecule type" value="Genomic_DNA"/>
</dbReference>
<dbReference type="GO" id="GO:0005975">
    <property type="term" value="P:carbohydrate metabolic process"/>
    <property type="evidence" value="ECO:0007669"/>
    <property type="project" value="InterPro"/>
</dbReference>
<keyword evidence="1" id="KW-0732">Signal</keyword>
<reference evidence="3" key="1">
    <citation type="submission" date="2018-04" db="EMBL/GenBank/DDBJ databases">
        <authorList>
            <person name="Watanabe M."/>
            <person name="Kojima H."/>
        </authorList>
    </citation>
    <scope>NUCLEOTIDE SEQUENCE [LARGE SCALE GENOMIC DNA]</scope>
    <source>
        <strain evidence="3">Dysh456</strain>
    </source>
</reference>
<keyword evidence="3" id="KW-1185">Reference proteome</keyword>
<dbReference type="InterPro" id="IPR012341">
    <property type="entry name" value="6hp_glycosidase-like_sf"/>
</dbReference>
<feature type="signal peptide" evidence="1">
    <location>
        <begin position="1"/>
        <end position="19"/>
    </location>
</feature>
<sequence>MLLDSVMLSVLLAAGLAVAPAAGFDGAKLEWRGQQAHMTSAADGGYVLDGPFGTRRIPAAPLRSQTASPLVDGLFAMAQQELAEDSVDAIRDPAYDHGAPMPCRCYVTGVKWPYVWTRDVSYAIDLGLWRFDAQRARDSLRFKLSEARAGTPGLYVMQDTGSGGSWPISTDRVVWFLAARHLLDDPGFAADARRALRDTLAQERAYAYDAAFGLYRGETSFLDWREQTYPAWTQNDVAFIGQSFALSTNVLHYQALELAATQAQAHGDAQVATDYRAQADALKAAINRHFWREDRGLYMSYIGGDGTPYDTYDLLGTALAVSSGVATGERAREALAHYPTWPAGSPVIWPERRDQPVYHNRAIWPFVSAYALRAARATDDPARIAHELVSILRGAALAGSNMENYELQTQAVHVDEGTLSGPVVNSPRQLWSVAAALEAVLEGVFGLTGEDRIEPKLPAALVPALFGKGRAIALDLPDRRIVLQRPAAIDGNLLVTDHIDTQGRLVTVTLKAVHVRDTPLRLDAPLYAPEAPPAPAAEADGDGWRVRVEGGAALLYVDGRPHGRLDGQASIPGQAGLLCLSATRVDANGIESLHSPDTCVGPITRLEGGPPRAWTAPTDGPFRVALDYTNPHGPINTGITAAVKMLVIACEGAASQRVPLVMPHSVGAQRSTFGTFTARAGAGCRFTLEDGFNMSYLARAVHYTAEAGGATGPLNEAQIHALVLAPLAKDTP</sequence>
<evidence type="ECO:0000313" key="3">
    <source>
        <dbReference type="Proteomes" id="UP000270530"/>
    </source>
</evidence>
<gene>
    <name evidence="2" type="ORF">ALSL_1794</name>
</gene>
<dbReference type="KEGG" id="rbd:ALSL_1794"/>
<protein>
    <submittedName>
        <fullName evidence="2">Six-hairpin glycosidase-like protein</fullName>
    </submittedName>
</protein>
<evidence type="ECO:0000313" key="2">
    <source>
        <dbReference type="EMBL" id="BBD80441.1"/>
    </source>
</evidence>